<dbReference type="Gene3D" id="1.10.1660.10">
    <property type="match status" value="1"/>
</dbReference>
<organism evidence="2">
    <name type="scientific">viral metagenome</name>
    <dbReference type="NCBI Taxonomy" id="1070528"/>
    <lineage>
        <taxon>unclassified sequences</taxon>
        <taxon>metagenomes</taxon>
        <taxon>organismal metagenomes</taxon>
    </lineage>
</organism>
<dbReference type="EMBL" id="MT143812">
    <property type="protein sequence ID" value="QJB02862.1"/>
    <property type="molecule type" value="Genomic_DNA"/>
</dbReference>
<protein>
    <submittedName>
        <fullName evidence="2">Putative DNA binding, helix-turn-helix domain containing protein</fullName>
    </submittedName>
</protein>
<dbReference type="AlphaFoldDB" id="A0A6M3MDT3"/>
<gene>
    <name evidence="2" type="ORF">MM171B01050_0002</name>
</gene>
<dbReference type="InterPro" id="IPR009061">
    <property type="entry name" value="DNA-bd_dom_put_sf"/>
</dbReference>
<name>A0A6M3MDT3_9ZZZZ</name>
<accession>A0A6M3MDT3</accession>
<feature type="domain" description="Helix-turn-helix" evidence="1">
    <location>
        <begin position="11"/>
        <end position="55"/>
    </location>
</feature>
<reference evidence="2" key="1">
    <citation type="submission" date="2020-03" db="EMBL/GenBank/DDBJ databases">
        <title>The deep terrestrial virosphere.</title>
        <authorList>
            <person name="Holmfeldt K."/>
            <person name="Nilsson E."/>
            <person name="Simone D."/>
            <person name="Lopez-Fernandez M."/>
            <person name="Wu X."/>
            <person name="de Brujin I."/>
            <person name="Lundin D."/>
            <person name="Andersson A."/>
            <person name="Bertilsson S."/>
            <person name="Dopson M."/>
        </authorList>
    </citation>
    <scope>NUCLEOTIDE SEQUENCE</scope>
    <source>
        <strain evidence="2">MM171B01050</strain>
    </source>
</reference>
<proteinExistence type="predicted"/>
<dbReference type="InterPro" id="IPR041657">
    <property type="entry name" value="HTH_17"/>
</dbReference>
<dbReference type="Pfam" id="PF12728">
    <property type="entry name" value="HTH_17"/>
    <property type="match status" value="1"/>
</dbReference>
<dbReference type="SUPFAM" id="SSF46955">
    <property type="entry name" value="Putative DNA-binding domain"/>
    <property type="match status" value="1"/>
</dbReference>
<sequence length="62" mass="7102">MPKLVVDTDELYELNEAATALGIGIATLFRWLKKGEIIPWRISGRTYIPKSEIERLNKKAED</sequence>
<evidence type="ECO:0000313" key="2">
    <source>
        <dbReference type="EMBL" id="QJB02862.1"/>
    </source>
</evidence>
<evidence type="ECO:0000259" key="1">
    <source>
        <dbReference type="Pfam" id="PF12728"/>
    </source>
</evidence>